<dbReference type="EMBL" id="QYUP01000113">
    <property type="protein sequence ID" value="RJG15730.1"/>
    <property type="molecule type" value="Genomic_DNA"/>
</dbReference>
<reference evidence="1 2" key="1">
    <citation type="submission" date="2018-09" db="EMBL/GenBank/DDBJ databases">
        <authorList>
            <person name="Zhu H."/>
        </authorList>
    </citation>
    <scope>NUCLEOTIDE SEQUENCE [LARGE SCALE GENOMIC DNA]</scope>
    <source>
        <strain evidence="1 2">K1S02-61</strain>
    </source>
</reference>
<dbReference type="OrthoDB" id="9800843at2"/>
<accession>A0A418XTB3</accession>
<keyword evidence="2" id="KW-1185">Reference proteome</keyword>
<dbReference type="Proteomes" id="UP000284006">
    <property type="component" value="Unassembled WGS sequence"/>
</dbReference>
<comment type="caution">
    <text evidence="1">The sequence shown here is derived from an EMBL/GenBank/DDBJ whole genome shotgun (WGS) entry which is preliminary data.</text>
</comment>
<organism evidence="1 2">
    <name type="scientific">Massilia cavernae</name>
    <dbReference type="NCBI Taxonomy" id="2320864"/>
    <lineage>
        <taxon>Bacteria</taxon>
        <taxon>Pseudomonadati</taxon>
        <taxon>Pseudomonadota</taxon>
        <taxon>Betaproteobacteria</taxon>
        <taxon>Burkholderiales</taxon>
        <taxon>Oxalobacteraceae</taxon>
        <taxon>Telluria group</taxon>
        <taxon>Massilia</taxon>
    </lineage>
</organism>
<evidence type="ECO:0000313" key="2">
    <source>
        <dbReference type="Proteomes" id="UP000284006"/>
    </source>
</evidence>
<name>A0A418XTB3_9BURK</name>
<dbReference type="AlphaFoldDB" id="A0A418XTB3"/>
<protein>
    <submittedName>
        <fullName evidence="1">Uncharacterized protein</fullName>
    </submittedName>
</protein>
<gene>
    <name evidence="1" type="ORF">D3872_12560</name>
</gene>
<sequence>MMPGHMVVAYHGCDATTRDDLASGRLPYLTHSANKYDWLGPGAYFFEGDLVRALNFAISSYQNPLKLYTKQPIGTPAAVGAVLCLQRVLDMTTQAGIEEFSHACEAAEEAFDATGYTPVNRPASDDDVEIVHRAYDNAVFTFLHRVIKENEGVLYQAVRGAFLQGEMIGSSAFKRNTHIQLAVTDNSCVLGWFLPPGARQLSTGDYAAAKARQQEQLAIRRALKPRRKAP</sequence>
<proteinExistence type="predicted"/>
<evidence type="ECO:0000313" key="1">
    <source>
        <dbReference type="EMBL" id="RJG15730.1"/>
    </source>
</evidence>